<gene>
    <name evidence="2" type="ORF">OLMES_0869</name>
</gene>
<reference evidence="2 3" key="1">
    <citation type="submission" date="2017-05" db="EMBL/GenBank/DDBJ databases">
        <title>Genomic insights into alkan degradation activity of Oleiphilus messinensis.</title>
        <authorList>
            <person name="Kozyavkin S.A."/>
            <person name="Slesarev A.I."/>
            <person name="Golyshin P.N."/>
            <person name="Korzhenkov A."/>
            <person name="Golyshina O.N."/>
            <person name="Toshchakov S.V."/>
        </authorList>
    </citation>
    <scope>NUCLEOTIDE SEQUENCE [LARGE SCALE GENOMIC DNA]</scope>
    <source>
        <strain evidence="2 3">ME102</strain>
    </source>
</reference>
<proteinExistence type="predicted"/>
<dbReference type="AlphaFoldDB" id="A0A1Y0I596"/>
<keyword evidence="1" id="KW-0812">Transmembrane</keyword>
<accession>A0A1Y0I596</accession>
<feature type="transmembrane region" description="Helical" evidence="1">
    <location>
        <begin position="74"/>
        <end position="96"/>
    </location>
</feature>
<evidence type="ECO:0000313" key="3">
    <source>
        <dbReference type="Proteomes" id="UP000196027"/>
    </source>
</evidence>
<dbReference type="Pfam" id="PF14248">
    <property type="entry name" value="DUF4345"/>
    <property type="match status" value="1"/>
</dbReference>
<feature type="transmembrane region" description="Helical" evidence="1">
    <location>
        <begin position="48"/>
        <end position="67"/>
    </location>
</feature>
<dbReference type="InterPro" id="IPR025597">
    <property type="entry name" value="DUF4345"/>
</dbReference>
<keyword evidence="3" id="KW-1185">Reference proteome</keyword>
<sequence length="134" mass="14831">MKFISHILLFIFGGIFCLVGLNALFAPADLMEPIGITLNTPGAFNEIRANYGGMHLFFGLFFVICSFRLQTLKIGFGLVALFLGGLLFGRITSLLIDGPANQFVLNLTYFESFMFLVSGLMWKIVKTPTPAWVP</sequence>
<evidence type="ECO:0000256" key="1">
    <source>
        <dbReference type="SAM" id="Phobius"/>
    </source>
</evidence>
<feature type="transmembrane region" description="Helical" evidence="1">
    <location>
        <begin position="7"/>
        <end position="28"/>
    </location>
</feature>
<feature type="transmembrane region" description="Helical" evidence="1">
    <location>
        <begin position="102"/>
        <end position="122"/>
    </location>
</feature>
<protein>
    <recommendedName>
        <fullName evidence="4">DUF4345 domain-containing protein</fullName>
    </recommendedName>
</protein>
<evidence type="ECO:0008006" key="4">
    <source>
        <dbReference type="Google" id="ProtNLM"/>
    </source>
</evidence>
<name>A0A1Y0I596_9GAMM</name>
<dbReference type="RefSeq" id="WP_087460111.1">
    <property type="nucleotide sequence ID" value="NZ_CP021425.1"/>
</dbReference>
<dbReference type="Proteomes" id="UP000196027">
    <property type="component" value="Chromosome"/>
</dbReference>
<evidence type="ECO:0000313" key="2">
    <source>
        <dbReference type="EMBL" id="ARU54956.1"/>
    </source>
</evidence>
<organism evidence="2 3">
    <name type="scientific">Oleiphilus messinensis</name>
    <dbReference type="NCBI Taxonomy" id="141451"/>
    <lineage>
        <taxon>Bacteria</taxon>
        <taxon>Pseudomonadati</taxon>
        <taxon>Pseudomonadota</taxon>
        <taxon>Gammaproteobacteria</taxon>
        <taxon>Oceanospirillales</taxon>
        <taxon>Oleiphilaceae</taxon>
        <taxon>Oleiphilus</taxon>
    </lineage>
</organism>
<dbReference type="KEGG" id="ome:OLMES_0869"/>
<dbReference type="OrthoDB" id="8962335at2"/>
<dbReference type="EMBL" id="CP021425">
    <property type="protein sequence ID" value="ARU54956.1"/>
    <property type="molecule type" value="Genomic_DNA"/>
</dbReference>
<keyword evidence="1" id="KW-0472">Membrane</keyword>
<keyword evidence="1" id="KW-1133">Transmembrane helix</keyword>